<reference evidence="2 3" key="1">
    <citation type="submission" date="2016-10" db="EMBL/GenBank/DDBJ databases">
        <authorList>
            <person name="de Groot N.N."/>
        </authorList>
    </citation>
    <scope>NUCLEOTIDE SEQUENCE [LARGE SCALE GENOMIC DNA]</scope>
    <source>
        <strain evidence="2 3">DSM 45610</strain>
    </source>
</reference>
<dbReference type="AlphaFoldDB" id="A0A1H3BED6"/>
<feature type="domain" description="MACPF" evidence="1">
    <location>
        <begin position="1"/>
        <end position="342"/>
    </location>
</feature>
<dbReference type="Proteomes" id="UP000198534">
    <property type="component" value="Unassembled WGS sequence"/>
</dbReference>
<gene>
    <name evidence="2" type="ORF">SAMN05444487_11672</name>
</gene>
<dbReference type="RefSeq" id="WP_091742335.1">
    <property type="nucleotide sequence ID" value="NZ_FNNQ01000016.1"/>
</dbReference>
<accession>A0A1H3BED6</accession>
<proteinExistence type="predicted"/>
<evidence type="ECO:0000313" key="3">
    <source>
        <dbReference type="Proteomes" id="UP000198534"/>
    </source>
</evidence>
<evidence type="ECO:0000259" key="1">
    <source>
        <dbReference type="PROSITE" id="PS51412"/>
    </source>
</evidence>
<protein>
    <submittedName>
        <fullName evidence="2">MAC/Perforin domain-containing protein</fullName>
    </submittedName>
</protein>
<sequence length="596" mass="65187">MCALLQTTEVVQGSTTFLGFGFNLQGALNITSALNPIFDPAKAATKEYEFRRQAPDVSTTFLIPEYAIPNSCAEKRSTYTNLAEATTRTETQQRISAGAGIPSQGFLAPKAFSGDFNLNYEETHEMTQEYFYCFYLSHLVTGTICLSTSSTSDPFLSDAFKSDVENLPATFEENNPSNESAWFTFFQKYGGYFVSELLYGGVIRYYNAVSTVNKLDRTKIKTSFGINVEGLGGGNIGTDITEEYKMYLQNSVYQFSTKGGNKTLNFDPLIADDEAGKQAFMEIAAWQETVPTVPNNNIDVRLKAIADLSFVITRGKNGAMNSAFEHYVNVLSPTIQVNLQRSEQQETMIGPPPGPPVTLNKPSITLAGQSVNVLKEPVTQMLPRQCAPLNMGFQVVILDTATIPAKESVIWNKYYPLNFSTDSPNCIAEGTADPLFINRAIDALNLYGDFVNDYRNSENKLNLPENLFIFSTYNIPSSFSPDFNMNTILLGNGASTYGPPYVEGTVGTYQNWTSSPRSEGKRDGATVTLNINKPSTYTLIGRVTGSNTGAEVFGYIDPANNTTIGSILEVAIFKKNLNDTAPSIALNQAAVSTPPA</sequence>
<keyword evidence="3" id="KW-1185">Reference proteome</keyword>
<dbReference type="Pfam" id="PF01823">
    <property type="entry name" value="MACPF"/>
    <property type="match status" value="1"/>
</dbReference>
<dbReference type="InterPro" id="IPR020864">
    <property type="entry name" value="MACPF"/>
</dbReference>
<evidence type="ECO:0000313" key="2">
    <source>
        <dbReference type="EMBL" id="SDX40266.1"/>
    </source>
</evidence>
<dbReference type="EMBL" id="FNNQ01000016">
    <property type="protein sequence ID" value="SDX40266.1"/>
    <property type="molecule type" value="Genomic_DNA"/>
</dbReference>
<dbReference type="PROSITE" id="PS51412">
    <property type="entry name" value="MACPF_2"/>
    <property type="match status" value="1"/>
</dbReference>
<organism evidence="2 3">
    <name type="scientific">Marininema mesophilum</name>
    <dbReference type="NCBI Taxonomy" id="1048340"/>
    <lineage>
        <taxon>Bacteria</taxon>
        <taxon>Bacillati</taxon>
        <taxon>Bacillota</taxon>
        <taxon>Bacilli</taxon>
        <taxon>Bacillales</taxon>
        <taxon>Thermoactinomycetaceae</taxon>
        <taxon>Marininema</taxon>
    </lineage>
</organism>
<name>A0A1H3BED6_9BACL</name>